<keyword evidence="2" id="KW-1133">Transmembrane helix</keyword>
<accession>A0ABR3FWT4</accession>
<dbReference type="Proteomes" id="UP001465976">
    <property type="component" value="Unassembled WGS sequence"/>
</dbReference>
<evidence type="ECO:0000313" key="4">
    <source>
        <dbReference type="EMBL" id="KAL0579708.1"/>
    </source>
</evidence>
<feature type="transmembrane region" description="Helical" evidence="2">
    <location>
        <begin position="141"/>
        <end position="159"/>
    </location>
</feature>
<dbReference type="Pfam" id="PF20153">
    <property type="entry name" value="DUF6535"/>
    <property type="match status" value="1"/>
</dbReference>
<name>A0ABR3FWT4_9AGAR</name>
<reference evidence="4 5" key="1">
    <citation type="submission" date="2024-02" db="EMBL/GenBank/DDBJ databases">
        <title>A draft genome for the cacao thread blight pathogen Marasmius crinis-equi.</title>
        <authorList>
            <person name="Cohen S.P."/>
            <person name="Baruah I.K."/>
            <person name="Amoako-Attah I."/>
            <person name="Bukari Y."/>
            <person name="Meinhardt L.W."/>
            <person name="Bailey B.A."/>
        </authorList>
    </citation>
    <scope>NUCLEOTIDE SEQUENCE [LARGE SCALE GENOMIC DNA]</scope>
    <source>
        <strain evidence="4 5">GH-76</strain>
    </source>
</reference>
<proteinExistence type="predicted"/>
<feature type="transmembrane region" description="Helical" evidence="2">
    <location>
        <begin position="229"/>
        <end position="256"/>
    </location>
</feature>
<evidence type="ECO:0000256" key="1">
    <source>
        <dbReference type="SAM" id="MobiDB-lite"/>
    </source>
</evidence>
<keyword evidence="2" id="KW-0472">Membrane</keyword>
<dbReference type="InterPro" id="IPR045338">
    <property type="entry name" value="DUF6535"/>
</dbReference>
<protein>
    <recommendedName>
        <fullName evidence="3">DUF6535 domain-containing protein</fullName>
    </recommendedName>
</protein>
<dbReference type="EMBL" id="JBAHYK010000050">
    <property type="protein sequence ID" value="KAL0579708.1"/>
    <property type="molecule type" value="Genomic_DNA"/>
</dbReference>
<keyword evidence="2" id="KW-0812">Transmembrane</keyword>
<comment type="caution">
    <text evidence="4">The sequence shown here is derived from an EMBL/GenBank/DDBJ whole genome shotgun (WGS) entry which is preliminary data.</text>
</comment>
<feature type="region of interest" description="Disordered" evidence="1">
    <location>
        <begin position="1"/>
        <end position="49"/>
    </location>
</feature>
<feature type="transmembrane region" description="Helical" evidence="2">
    <location>
        <begin position="197"/>
        <end position="217"/>
    </location>
</feature>
<keyword evidence="5" id="KW-1185">Reference proteome</keyword>
<evidence type="ECO:0000313" key="5">
    <source>
        <dbReference type="Proteomes" id="UP001465976"/>
    </source>
</evidence>
<evidence type="ECO:0000259" key="3">
    <source>
        <dbReference type="Pfam" id="PF20153"/>
    </source>
</evidence>
<gene>
    <name evidence="4" type="ORF">V5O48_002272</name>
</gene>
<evidence type="ECO:0000256" key="2">
    <source>
        <dbReference type="SAM" id="Phobius"/>
    </source>
</evidence>
<sequence length="673" mass="76670">MKACDTLQDPAPPYRTESREESLPNVVPIRPLRDEPPAPPTTEPDVDRSWDEMMRRVRKYDEDLCKGWKEDIDTLLVFAGLFSATVTAFTIESYQWLSEDAADTTVTLLSQISQQLSQPGIPLPTNTPFEASASSIRINCLWFLSLVMGLTCSLFALLCKQWLREHQRDTHTRTPEEALGLRQLRHDSLQYWGLPRLIATLPVLLELALLLFFAGLLELLWNLEAIPLFVVGCVAIGMSVAMYIATTIIPGVSIIWPILRSKLFPDDFAPGVYRLVCPYKSPQAWAFFRLLVSLLSLPRILDPIPLFSRAFLKSKPRGDRRDFSFAVASQLRGLTEWSVVDLRCIIRGGQTYQFEGFRWLISLYRDTPSIKPYLHSLLRSYSSHNLFPTTFPQYRRIYTWTDPMDVDLAGLSLGLPISYNTRNIMEDPICPLVPLPVTPSGVDLIRRICLNSALLLHYPSSGGVVKARRISKENVSEQTGIRFTLPFHAVESLWKRYPDDDSRVENMGLELLDVYREEWEKFSRDVGEPTDVWDERYQVLASFARHLHSQLPEHQTALLTDRGVRFLRFINEQAITFKLSAHHPGLMETWNRAMRLVQQAKELPGDFFGEITPRKSCLGFAEEKLPILDSPDTEPGDCRGSDSSNGIAGRIREIFTHGWRRTCSKTEPVDSPA</sequence>
<organism evidence="4 5">
    <name type="scientific">Marasmius crinis-equi</name>
    <dbReference type="NCBI Taxonomy" id="585013"/>
    <lineage>
        <taxon>Eukaryota</taxon>
        <taxon>Fungi</taxon>
        <taxon>Dikarya</taxon>
        <taxon>Basidiomycota</taxon>
        <taxon>Agaricomycotina</taxon>
        <taxon>Agaricomycetes</taxon>
        <taxon>Agaricomycetidae</taxon>
        <taxon>Agaricales</taxon>
        <taxon>Marasmiineae</taxon>
        <taxon>Marasmiaceae</taxon>
        <taxon>Marasmius</taxon>
    </lineage>
</organism>
<feature type="domain" description="DUF6535" evidence="3">
    <location>
        <begin position="50"/>
        <end position="222"/>
    </location>
</feature>